<dbReference type="Pfam" id="PF03992">
    <property type="entry name" value="ABM"/>
    <property type="match status" value="1"/>
</dbReference>
<dbReference type="InterPro" id="IPR007138">
    <property type="entry name" value="ABM_dom"/>
</dbReference>
<dbReference type="STRING" id="1192868.GCA_000304395_01157"/>
<dbReference type="PANTHER" id="PTHR33336">
    <property type="entry name" value="QUINOL MONOOXYGENASE YGIN-RELATED"/>
    <property type="match status" value="1"/>
</dbReference>
<dbReference type="PANTHER" id="PTHR33336:SF15">
    <property type="entry name" value="ABM DOMAIN-CONTAINING PROTEIN"/>
    <property type="match status" value="1"/>
</dbReference>
<dbReference type="PROSITE" id="PS51725">
    <property type="entry name" value="ABM"/>
    <property type="match status" value="1"/>
</dbReference>
<dbReference type="SUPFAM" id="SSF54909">
    <property type="entry name" value="Dimeric alpha+beta barrel"/>
    <property type="match status" value="1"/>
</dbReference>
<protein>
    <submittedName>
        <fullName evidence="2">Quinol monooxygenase YgiN</fullName>
    </submittedName>
</protein>
<evidence type="ECO:0000313" key="3">
    <source>
        <dbReference type="Proteomes" id="UP000245396"/>
    </source>
</evidence>
<dbReference type="RefSeq" id="WP_109613959.1">
    <property type="nucleotide sequence ID" value="NZ_QGGG01000013.1"/>
</dbReference>
<dbReference type="OrthoDB" id="287932at2"/>
<dbReference type="Proteomes" id="UP000245396">
    <property type="component" value="Unassembled WGS sequence"/>
</dbReference>
<gene>
    <name evidence="2" type="ORF">C7441_11337</name>
</gene>
<name>A0A316BZ98_PSESE</name>
<dbReference type="EMBL" id="QGGG01000013">
    <property type="protein sequence ID" value="PWJ80112.1"/>
    <property type="molecule type" value="Genomic_DNA"/>
</dbReference>
<keyword evidence="2" id="KW-0503">Monooxygenase</keyword>
<proteinExistence type="predicted"/>
<dbReference type="InterPro" id="IPR050744">
    <property type="entry name" value="AI-2_Isomerase_LsrG"/>
</dbReference>
<dbReference type="GO" id="GO:0004497">
    <property type="term" value="F:monooxygenase activity"/>
    <property type="evidence" value="ECO:0007669"/>
    <property type="project" value="UniProtKB-KW"/>
</dbReference>
<evidence type="ECO:0000259" key="1">
    <source>
        <dbReference type="PROSITE" id="PS51725"/>
    </source>
</evidence>
<reference evidence="2 3" key="1">
    <citation type="submission" date="2018-05" db="EMBL/GenBank/DDBJ databases">
        <title>Genomic Encyclopedia of Type Strains, Phase IV (KMG-IV): sequencing the most valuable type-strain genomes for metagenomic binning, comparative biology and taxonomic classification.</title>
        <authorList>
            <person name="Goeker M."/>
        </authorList>
    </citation>
    <scope>NUCLEOTIDE SEQUENCE [LARGE SCALE GENOMIC DNA]</scope>
    <source>
        <strain evidence="2 3">DSM 6986</strain>
    </source>
</reference>
<comment type="caution">
    <text evidence="2">The sequence shown here is derived from an EMBL/GenBank/DDBJ whole genome shotgun (WGS) entry which is preliminary data.</text>
</comment>
<keyword evidence="2" id="KW-0560">Oxidoreductase</keyword>
<keyword evidence="3" id="KW-1185">Reference proteome</keyword>
<accession>A0A316BZ98</accession>
<organism evidence="2 3">
    <name type="scientific">Pseudaminobacter salicylatoxidans</name>
    <dbReference type="NCBI Taxonomy" id="93369"/>
    <lineage>
        <taxon>Bacteria</taxon>
        <taxon>Pseudomonadati</taxon>
        <taxon>Pseudomonadota</taxon>
        <taxon>Alphaproteobacteria</taxon>
        <taxon>Hyphomicrobiales</taxon>
        <taxon>Phyllobacteriaceae</taxon>
        <taxon>Pseudaminobacter</taxon>
    </lineage>
</organism>
<feature type="domain" description="ABM" evidence="1">
    <location>
        <begin position="2"/>
        <end position="91"/>
    </location>
</feature>
<dbReference type="InterPro" id="IPR011008">
    <property type="entry name" value="Dimeric_a/b-barrel"/>
</dbReference>
<evidence type="ECO:0000313" key="2">
    <source>
        <dbReference type="EMBL" id="PWJ80112.1"/>
    </source>
</evidence>
<sequence length="99" mass="11099">MLLIVGTVRLPPANLEAARPVMARMVSASRAEDGCAEYSYAEDILDPGLIHVREMWRDQAALDRHFVSPHIKAWRAAWSKLGIGDRNLRVYEVGDPRAT</sequence>
<dbReference type="Gene3D" id="3.30.70.100">
    <property type="match status" value="1"/>
</dbReference>
<dbReference type="AlphaFoldDB" id="A0A316BZ98"/>